<gene>
    <name evidence="3" type="ORF">D0T90_06530</name>
</gene>
<dbReference type="Proteomes" id="UP000325536">
    <property type="component" value="Chromosome"/>
</dbReference>
<reference evidence="3 4" key="1">
    <citation type="submission" date="2018-08" db="EMBL/GenBank/DDBJ databases">
        <title>Neisseria animalis ATCC 49930 complete genome.</title>
        <authorList>
            <person name="Veseli I.A."/>
            <person name="Mascarenhas dos Santos A.C."/>
            <person name="Buttler R."/>
            <person name="Pombert J.-F."/>
        </authorList>
    </citation>
    <scope>NUCLEOTIDE SEQUENCE [LARGE SCALE GENOMIC DNA]</scope>
    <source>
        <strain evidence="3 4">ATCC 49930</strain>
    </source>
</reference>
<sequence>MQTYRFYLVNVFARQHFGGNPLAVFPEADGLTETQMQQIARQFNLSETVFILSPTRTDAVRKLKIFTPDHELPFAGHPTIGSAFIIRQLFTDADRYTLETEAKLAEITHQNDLITFALNGEVQTEPCHIARDRLAEVLGLQECDIAETQWVNTGTWQLLIQLADRQAVSRCRVSPTAFAEAFDGALSPSCYVWFAEAGTAQVRLFAQHGSSLIEDPGTGSAAANLGGWLLARRQIPAELMIRQGDEIGRPNRLSLKVEADGRIFVGGNVIKVGSGEFTVA</sequence>
<dbReference type="RefSeq" id="WP_123795654.1">
    <property type="nucleotide sequence ID" value="NZ_CP031699.1"/>
</dbReference>
<proteinExistence type="inferred from homology"/>
<evidence type="ECO:0000313" key="4">
    <source>
        <dbReference type="Proteomes" id="UP000325536"/>
    </source>
</evidence>
<dbReference type="PANTHER" id="PTHR13774">
    <property type="entry name" value="PHENAZINE BIOSYNTHESIS PROTEIN"/>
    <property type="match status" value="1"/>
</dbReference>
<dbReference type="AlphaFoldDB" id="A0A5P3MRF5"/>
<evidence type="ECO:0000256" key="2">
    <source>
        <dbReference type="PIRSR" id="PIRSR016184-1"/>
    </source>
</evidence>
<dbReference type="KEGG" id="naq:D0T90_06530"/>
<keyword evidence="4" id="KW-1185">Reference proteome</keyword>
<dbReference type="PIRSF" id="PIRSF016184">
    <property type="entry name" value="PhzC_PhzF"/>
    <property type="match status" value="1"/>
</dbReference>
<dbReference type="OrthoDB" id="9788221at2"/>
<dbReference type="InterPro" id="IPR003719">
    <property type="entry name" value="Phenazine_PhzF-like"/>
</dbReference>
<accession>A0A5P3MRF5</accession>
<dbReference type="PANTHER" id="PTHR13774:SF32">
    <property type="entry name" value="ANTISENSE-ENHANCING SEQUENCE 1"/>
    <property type="match status" value="1"/>
</dbReference>
<dbReference type="SUPFAM" id="SSF54506">
    <property type="entry name" value="Diaminopimelate epimerase-like"/>
    <property type="match status" value="1"/>
</dbReference>
<feature type="active site" evidence="2">
    <location>
        <position position="47"/>
    </location>
</feature>
<protein>
    <submittedName>
        <fullName evidence="3">PhzF family phenazine biosynthesis protein</fullName>
    </submittedName>
</protein>
<organism evidence="3 4">
    <name type="scientific">Neisseria animalis</name>
    <dbReference type="NCBI Taxonomy" id="492"/>
    <lineage>
        <taxon>Bacteria</taxon>
        <taxon>Pseudomonadati</taxon>
        <taxon>Pseudomonadota</taxon>
        <taxon>Betaproteobacteria</taxon>
        <taxon>Neisseriales</taxon>
        <taxon>Neisseriaceae</taxon>
        <taxon>Neisseria</taxon>
    </lineage>
</organism>
<dbReference type="NCBIfam" id="TIGR00654">
    <property type="entry name" value="PhzF_family"/>
    <property type="match status" value="1"/>
</dbReference>
<dbReference type="Pfam" id="PF02567">
    <property type="entry name" value="PhzC-PhzF"/>
    <property type="match status" value="1"/>
</dbReference>
<dbReference type="GO" id="GO:0005737">
    <property type="term" value="C:cytoplasm"/>
    <property type="evidence" value="ECO:0007669"/>
    <property type="project" value="TreeGrafter"/>
</dbReference>
<name>A0A5P3MRF5_NEIAN</name>
<evidence type="ECO:0000313" key="3">
    <source>
        <dbReference type="EMBL" id="QEY24186.1"/>
    </source>
</evidence>
<comment type="similarity">
    <text evidence="1">Belongs to the PhzF family.</text>
</comment>
<evidence type="ECO:0000256" key="1">
    <source>
        <dbReference type="ARBA" id="ARBA00008270"/>
    </source>
</evidence>
<dbReference type="GO" id="GO:0016853">
    <property type="term" value="F:isomerase activity"/>
    <property type="evidence" value="ECO:0007669"/>
    <property type="project" value="TreeGrafter"/>
</dbReference>
<dbReference type="Gene3D" id="3.10.310.10">
    <property type="entry name" value="Diaminopimelate Epimerase, Chain A, domain 1"/>
    <property type="match status" value="2"/>
</dbReference>
<dbReference type="EMBL" id="CP031699">
    <property type="protein sequence ID" value="QEY24186.1"/>
    <property type="molecule type" value="Genomic_DNA"/>
</dbReference>